<sequence>MMTEKLQGFDSSQEDLEKRKREILRRTKRAWVPLDEQLLPGSEEESQTVTNHVQEDSKQESIQQWLDSGFFVSVNENFQQVINHTVPSHEQGMVRMTVRDYMRSLHEFSETPTLSRGTSFNSCHSTTSVPQSIPEWLDFWETDPVEILLDLGFGADEPDICTQIPARFLGCGSAARGINIRVFLDAQKQRMNTENPDLYGRFRQLEILDQVTNAFSSLLSDVNTPQSQSEEEAGGQCAPSTSASGAKEPPRRMRRLLRRASRQNTRRDCTPGVPDDPFRMANVFSTLPWDYKVELPVVSSSLDRGQVPPLEEHESVQASDDLTQHHPPRAPPGKQWSCSSTLAKKKKWVHMNLSHIVGEGPDSFELEEVQSFEEENGNPLDPTSRTIGTQVDRANSCQSDSSGFLEELPEPPTLQVSFLTGSQSPTESAGREPRDKGHRPVTWQDHQPELDGSDSKSMASMSLSSQDGGVLEEKTSASLVEEELHLETTKGPSEIVNPDMALAKTVTVGEYPRGVVGTVITSPCINTLGFMVTHVTEKEGRSLRHEEAGEVLVQRHHFESQRSLGIEQNQDNFSHVDSESSGTEFSIKVHPDIGHSFLAQESPPQHIFQHAEGDLVQNSEKSTPHLDKPPGDVPTDSNAFSSRSVTTHMSSNLVSAAQSAVALGTDYKGTASEGTPRDPGTTTGLRLQADVRQVNDVAVQTCTCESCTPWHYCFPSHNEAFNHQPWSLTKSVSLDTDFPSTSTAGIYHLVPAHCYVCCHHCPHCQGRRPSPGPAPSVYWHHLSSHAEDPDAQFLETMKVLQDTAMRDLCSFTVREMEAMKTVCHSFREHLEETEQHFMGQQALFSRDMSEEEREEAEQLKTLREALRQQVAELAFQLGDRARQIKEGILLQLELLSEEPPERYTDLQQCDWTESKHDQSLCPQTHVVAPEPAVPPSSGQQASCLRVTQLPALLPPNLETRREMSPQSPASAEPGPDPWSSCSSGEKALDQSGFDDFCAEWKIPEQP</sequence>
<feature type="compositionally biased region" description="Polar residues" evidence="3">
    <location>
        <begin position="635"/>
        <end position="644"/>
    </location>
</feature>
<keyword evidence="6" id="KW-1185">Reference proteome</keyword>
<feature type="region of interest" description="Disordered" evidence="3">
    <location>
        <begin position="36"/>
        <end position="56"/>
    </location>
</feature>
<feature type="region of interest" description="Disordered" evidence="3">
    <location>
        <begin position="303"/>
        <end position="337"/>
    </location>
</feature>
<keyword evidence="1 2" id="KW-0175">Coiled coil</keyword>
<dbReference type="Ensembl" id="ENSNGAT00000020298.1">
    <property type="protein sequence ID" value="ENSNGAP00000014702.1"/>
    <property type="gene ID" value="ENSNGAG00000015927.1"/>
</dbReference>
<feature type="region of interest" description="Disordered" evidence="3">
    <location>
        <begin position="958"/>
        <end position="1006"/>
    </location>
</feature>
<feature type="region of interest" description="Disordered" evidence="3">
    <location>
        <begin position="221"/>
        <end position="277"/>
    </location>
</feature>
<feature type="compositionally biased region" description="Polar residues" evidence="3">
    <location>
        <begin position="414"/>
        <end position="427"/>
    </location>
</feature>
<feature type="region of interest" description="Disordered" evidence="3">
    <location>
        <begin position="367"/>
        <end position="470"/>
    </location>
</feature>
<dbReference type="GeneTree" id="ENSGT00940000161762"/>
<dbReference type="OMA" id="PDICTRI"/>
<evidence type="ECO:0000256" key="2">
    <source>
        <dbReference type="SAM" id="Coils"/>
    </source>
</evidence>
<feature type="coiled-coil region" evidence="2">
    <location>
        <begin position="848"/>
        <end position="876"/>
    </location>
</feature>
<dbReference type="Pfam" id="PF14723">
    <property type="entry name" value="SSFA2_C"/>
    <property type="match status" value="1"/>
</dbReference>
<evidence type="ECO:0000256" key="3">
    <source>
        <dbReference type="SAM" id="MobiDB-lite"/>
    </source>
</evidence>
<dbReference type="Pfam" id="PF14722">
    <property type="entry name" value="KRAP_IP3R_bind"/>
    <property type="match status" value="1"/>
</dbReference>
<name>A0A8C6RAS7_NANGA</name>
<feature type="compositionally biased region" description="Basic residues" evidence="3">
    <location>
        <begin position="252"/>
        <end position="261"/>
    </location>
</feature>
<feature type="domain" description="ITPR-interacting" evidence="4">
    <location>
        <begin position="112"/>
        <end position="264"/>
    </location>
</feature>
<proteinExistence type="predicted"/>
<evidence type="ECO:0000313" key="6">
    <source>
        <dbReference type="Proteomes" id="UP000694381"/>
    </source>
</evidence>
<feature type="region of interest" description="Disordered" evidence="3">
    <location>
        <begin position="619"/>
        <end position="644"/>
    </location>
</feature>
<evidence type="ECO:0000256" key="1">
    <source>
        <dbReference type="ARBA" id="ARBA00023054"/>
    </source>
</evidence>
<protein>
    <submittedName>
        <fullName evidence="5">ITPR interacting domain containing 1</fullName>
    </submittedName>
</protein>
<dbReference type="PANTHER" id="PTHR17469">
    <property type="entry name" value="SPERM SPECIFIC ANTIGEN 2-RELATED"/>
    <property type="match status" value="1"/>
</dbReference>
<dbReference type="InterPro" id="IPR029326">
    <property type="entry name" value="SSFA2_C"/>
</dbReference>
<dbReference type="InterPro" id="IPR043444">
    <property type="entry name" value="TESPA1-like"/>
</dbReference>
<evidence type="ECO:0000259" key="4">
    <source>
        <dbReference type="SMART" id="SM01257"/>
    </source>
</evidence>
<reference evidence="5" key="1">
    <citation type="submission" date="2025-08" db="UniProtKB">
        <authorList>
            <consortium name="Ensembl"/>
        </authorList>
    </citation>
    <scope>IDENTIFICATION</scope>
</reference>
<dbReference type="AlphaFoldDB" id="A0A8C6RAS7"/>
<feature type="compositionally biased region" description="Acidic residues" evidence="3">
    <location>
        <begin position="367"/>
        <end position="376"/>
    </location>
</feature>
<reference evidence="5" key="2">
    <citation type="submission" date="2025-09" db="UniProtKB">
        <authorList>
            <consortium name="Ensembl"/>
        </authorList>
    </citation>
    <scope>IDENTIFICATION</scope>
</reference>
<feature type="compositionally biased region" description="Polar residues" evidence="3">
    <location>
        <begin position="381"/>
        <end position="402"/>
    </location>
</feature>
<feature type="compositionally biased region" description="Low complexity" evidence="3">
    <location>
        <begin position="455"/>
        <end position="465"/>
    </location>
</feature>
<dbReference type="Proteomes" id="UP000694381">
    <property type="component" value="Unassembled WGS sequence"/>
</dbReference>
<evidence type="ECO:0000313" key="5">
    <source>
        <dbReference type="Ensembl" id="ENSNGAP00000014702.1"/>
    </source>
</evidence>
<dbReference type="GO" id="GO:0005102">
    <property type="term" value="F:signaling receptor binding"/>
    <property type="evidence" value="ECO:0007669"/>
    <property type="project" value="InterPro"/>
</dbReference>
<dbReference type="PANTHER" id="PTHR17469:SF14">
    <property type="entry name" value="PROTEIN ITPRID1"/>
    <property type="match status" value="1"/>
</dbReference>
<gene>
    <name evidence="5" type="primary">Itprid1</name>
</gene>
<dbReference type="SMART" id="SM01257">
    <property type="entry name" value="KRAP_IP3R_bind"/>
    <property type="match status" value="1"/>
</dbReference>
<accession>A0A8C6RAS7</accession>
<dbReference type="InterPro" id="IPR029325">
    <property type="entry name" value="ITPR-bd"/>
</dbReference>
<organism evidence="5 6">
    <name type="scientific">Nannospalax galili</name>
    <name type="common">Northern Israeli blind subterranean mole rat</name>
    <name type="synonym">Spalax galili</name>
    <dbReference type="NCBI Taxonomy" id="1026970"/>
    <lineage>
        <taxon>Eukaryota</taxon>
        <taxon>Metazoa</taxon>
        <taxon>Chordata</taxon>
        <taxon>Craniata</taxon>
        <taxon>Vertebrata</taxon>
        <taxon>Euteleostomi</taxon>
        <taxon>Mammalia</taxon>
        <taxon>Eutheria</taxon>
        <taxon>Euarchontoglires</taxon>
        <taxon>Glires</taxon>
        <taxon>Rodentia</taxon>
        <taxon>Myomorpha</taxon>
        <taxon>Muroidea</taxon>
        <taxon>Spalacidae</taxon>
        <taxon>Spalacinae</taxon>
        <taxon>Nannospalax</taxon>
    </lineage>
</organism>